<evidence type="ECO:0000313" key="2">
    <source>
        <dbReference type="Proteomes" id="UP000821865"/>
    </source>
</evidence>
<sequence length="109" mass="12158">MIVEREDLPPEEFTEEYGWKTASSKRSSALAGRDDRNVGTSRRSPRMKTGGDKLKNRIVRASRMPPMPKEHIKIVIRPSGGLNITKTGATSGGPSSKRPDLTRRRPTRT</sequence>
<comment type="caution">
    <text evidence="1">The sequence shown here is derived from an EMBL/GenBank/DDBJ whole genome shotgun (WGS) entry which is preliminary data.</text>
</comment>
<dbReference type="Proteomes" id="UP000821865">
    <property type="component" value="Chromosome 10"/>
</dbReference>
<keyword evidence="2" id="KW-1185">Reference proteome</keyword>
<name>A0ACB8DMA0_DERSI</name>
<evidence type="ECO:0000313" key="1">
    <source>
        <dbReference type="EMBL" id="KAH7973498.1"/>
    </source>
</evidence>
<reference evidence="1" key="1">
    <citation type="submission" date="2020-05" db="EMBL/GenBank/DDBJ databases">
        <title>Large-scale comparative analyses of tick genomes elucidate their genetic diversity and vector capacities.</title>
        <authorList>
            <person name="Jia N."/>
            <person name="Wang J."/>
            <person name="Shi W."/>
            <person name="Du L."/>
            <person name="Sun Y."/>
            <person name="Zhan W."/>
            <person name="Jiang J."/>
            <person name="Wang Q."/>
            <person name="Zhang B."/>
            <person name="Ji P."/>
            <person name="Sakyi L.B."/>
            <person name="Cui X."/>
            <person name="Yuan T."/>
            <person name="Jiang B."/>
            <person name="Yang W."/>
            <person name="Lam T.T.-Y."/>
            <person name="Chang Q."/>
            <person name="Ding S."/>
            <person name="Wang X."/>
            <person name="Zhu J."/>
            <person name="Ruan X."/>
            <person name="Zhao L."/>
            <person name="Wei J."/>
            <person name="Que T."/>
            <person name="Du C."/>
            <person name="Cheng J."/>
            <person name="Dai P."/>
            <person name="Han X."/>
            <person name="Huang E."/>
            <person name="Gao Y."/>
            <person name="Liu J."/>
            <person name="Shao H."/>
            <person name="Ye R."/>
            <person name="Li L."/>
            <person name="Wei W."/>
            <person name="Wang X."/>
            <person name="Wang C."/>
            <person name="Yang T."/>
            <person name="Huo Q."/>
            <person name="Li W."/>
            <person name="Guo W."/>
            <person name="Chen H."/>
            <person name="Zhou L."/>
            <person name="Ni X."/>
            <person name="Tian J."/>
            <person name="Zhou Y."/>
            <person name="Sheng Y."/>
            <person name="Liu T."/>
            <person name="Pan Y."/>
            <person name="Xia L."/>
            <person name="Li J."/>
            <person name="Zhao F."/>
            <person name="Cao W."/>
        </authorList>
    </citation>
    <scope>NUCLEOTIDE SEQUENCE</scope>
    <source>
        <strain evidence="1">Dsil-2018</strain>
    </source>
</reference>
<dbReference type="EMBL" id="CM023479">
    <property type="protein sequence ID" value="KAH7973498.1"/>
    <property type="molecule type" value="Genomic_DNA"/>
</dbReference>
<accession>A0ACB8DMA0</accession>
<proteinExistence type="predicted"/>
<organism evidence="1 2">
    <name type="scientific">Dermacentor silvarum</name>
    <name type="common">Tick</name>
    <dbReference type="NCBI Taxonomy" id="543639"/>
    <lineage>
        <taxon>Eukaryota</taxon>
        <taxon>Metazoa</taxon>
        <taxon>Ecdysozoa</taxon>
        <taxon>Arthropoda</taxon>
        <taxon>Chelicerata</taxon>
        <taxon>Arachnida</taxon>
        <taxon>Acari</taxon>
        <taxon>Parasitiformes</taxon>
        <taxon>Ixodida</taxon>
        <taxon>Ixodoidea</taxon>
        <taxon>Ixodidae</taxon>
        <taxon>Rhipicephalinae</taxon>
        <taxon>Dermacentor</taxon>
    </lineage>
</organism>
<protein>
    <submittedName>
        <fullName evidence="1">Uncharacterized protein</fullName>
    </submittedName>
</protein>
<gene>
    <name evidence="1" type="ORF">HPB49_001778</name>
</gene>